<reference evidence="2" key="8">
    <citation type="journal article" date="2005" name="Science">
        <title>Antisense Transcription in the Mammalian Transcriptome.</title>
        <authorList>
            <consortium name="RIKEN Genome Exploration Research Group and Genome Science Group (Genome Network Project Core Group) and the FANTOM Consortium"/>
        </authorList>
    </citation>
    <scope>NUCLEOTIDE SEQUENCE</scope>
    <source>
        <strain evidence="2">C57BL/6J</strain>
        <tissue evidence="2">Testis</tissue>
    </source>
</reference>
<gene>
    <name evidence="3" type="primary">4930581F22Rik</name>
</gene>
<proteinExistence type="evidence at transcript level"/>
<reference evidence="2" key="4">
    <citation type="submission" date="2000-08" db="EMBL/GenBank/DDBJ databases">
        <authorList>
            <person name="Adachi J."/>
            <person name="Aizawa K."/>
            <person name="Akahira S."/>
            <person name="Akimura T."/>
            <person name="Arai A."/>
            <person name="Aono H."/>
            <person name="Arakawa T."/>
            <person name="Bono H."/>
            <person name="Carninci P."/>
            <person name="Fukuda S."/>
            <person name="Fukunishi Y."/>
            <person name="Furuno M."/>
            <person name="Hanagaki T."/>
            <person name="Hara A."/>
            <person name="Hayatsu N."/>
            <person name="Hiramoto K."/>
            <person name="Hiraoka T."/>
            <person name="Hori F."/>
            <person name="Imotani K."/>
            <person name="Ishii Y."/>
            <person name="Itoh M."/>
            <person name="Izawa M."/>
            <person name="Kasukawa T."/>
            <person name="Kato H."/>
            <person name="Kawai J."/>
            <person name="Kojima Y."/>
            <person name="Konno H."/>
            <person name="Kouda M."/>
            <person name="Koya S."/>
            <person name="Kurihara C."/>
            <person name="Matsuyama T."/>
            <person name="Miyazaki A."/>
            <person name="Nishi K."/>
            <person name="Nomura K."/>
            <person name="Numazaki R."/>
            <person name="Ohno M."/>
            <person name="Okazaki Y."/>
            <person name="Okido T."/>
            <person name="Owa C."/>
            <person name="Saito H."/>
            <person name="Saito R."/>
            <person name="Sakai C."/>
            <person name="Sakai K."/>
            <person name="Sano H."/>
            <person name="Sasaki D."/>
            <person name="Shibata K."/>
            <person name="Shibata Y."/>
            <person name="Shinagawa A."/>
            <person name="Shiraki T."/>
            <person name="Sogabe Y."/>
            <person name="Suzuki H."/>
            <person name="Tagami M."/>
            <person name="Tagawa A."/>
            <person name="Takahashi F."/>
            <person name="Tanaka T."/>
            <person name="Tejima Y."/>
            <person name="Toya T."/>
            <person name="Yamamura T."/>
            <person name="Yasunishi A."/>
            <person name="Yoshida K."/>
            <person name="Yoshino M."/>
            <person name="Muramatsu M."/>
            <person name="Hayashizaki Y."/>
        </authorList>
    </citation>
    <scope>NUCLEOTIDE SEQUENCE</scope>
    <source>
        <strain evidence="2">C57BL/6J</strain>
        <tissue evidence="2">Testis</tissue>
    </source>
</reference>
<name>Q9D2E5_MOUSE</name>
<dbReference type="AlphaFoldDB" id="Q9D2E5"/>
<organism evidence="2">
    <name type="scientific">Mus musculus</name>
    <name type="common">Mouse</name>
    <dbReference type="NCBI Taxonomy" id="10090"/>
    <lineage>
        <taxon>Eukaryota</taxon>
        <taxon>Metazoa</taxon>
        <taxon>Chordata</taxon>
        <taxon>Craniata</taxon>
        <taxon>Vertebrata</taxon>
        <taxon>Euteleostomi</taxon>
        <taxon>Mammalia</taxon>
        <taxon>Eutheria</taxon>
        <taxon>Euarchontoglires</taxon>
        <taxon>Glires</taxon>
        <taxon>Rodentia</taxon>
        <taxon>Myomorpha</taxon>
        <taxon>Muroidea</taxon>
        <taxon>Muridae</taxon>
        <taxon>Murinae</taxon>
        <taxon>Mus</taxon>
        <taxon>Mus</taxon>
    </lineage>
</organism>
<feature type="region of interest" description="Disordered" evidence="1">
    <location>
        <begin position="38"/>
        <end position="62"/>
    </location>
</feature>
<evidence type="ECO:0000256" key="1">
    <source>
        <dbReference type="SAM" id="MobiDB-lite"/>
    </source>
</evidence>
<accession>Q9D2E5</accession>
<protein>
    <submittedName>
        <fullName evidence="2">Uncharacterized protein</fullName>
    </submittedName>
</protein>
<evidence type="ECO:0000313" key="3">
    <source>
        <dbReference type="MGI" id="MGI:1926184"/>
    </source>
</evidence>
<dbReference type="MGI" id="MGI:1926184">
    <property type="gene designation" value="4930581F22Rik"/>
</dbReference>
<dbReference type="AGR" id="MGI:1926184"/>
<reference evidence="2" key="1">
    <citation type="journal article" date="1999" name="Methods Enzymol.">
        <title>High-efficiency full-length cDNA cloning.</title>
        <authorList>
            <person name="Carninci P."/>
            <person name="Hayashizaki Y."/>
        </authorList>
    </citation>
    <scope>NUCLEOTIDE SEQUENCE</scope>
    <source>
        <strain evidence="2">C57BL/6J</strain>
        <tissue evidence="2">Testis</tissue>
    </source>
</reference>
<reference evidence="2" key="3">
    <citation type="journal article" date="2000" name="Genome Res.">
        <title>RIKEN integrated sequence analysis (RISA) system--384-format sequencing pipeline with 384 multicapillary sequencer.</title>
        <authorList>
            <person name="Shibata K."/>
            <person name="Itoh M."/>
            <person name="Aizawa K."/>
            <person name="Nagaoka S."/>
            <person name="Sasaki N."/>
            <person name="Carninci P."/>
            <person name="Konno H."/>
            <person name="Akiyama J."/>
            <person name="Nishi K."/>
            <person name="Kitsunai T."/>
            <person name="Tashiro H."/>
            <person name="Itoh M."/>
            <person name="Sumi N."/>
            <person name="Ishii Y."/>
            <person name="Nakamura S."/>
            <person name="Hazama M."/>
            <person name="Nishine T."/>
            <person name="Harada A."/>
            <person name="Yamamoto R."/>
            <person name="Matsumoto H."/>
            <person name="Sakaguchi S."/>
            <person name="Ikegami T."/>
            <person name="Kashiwagi K."/>
            <person name="Fujiwake S."/>
            <person name="Inoue K."/>
            <person name="Togawa Y."/>
            <person name="Izawa M."/>
            <person name="Ohara E."/>
            <person name="Watahiki M."/>
            <person name="Yoneda Y."/>
            <person name="Ishikawa T."/>
            <person name="Ozawa K."/>
            <person name="Tanaka T."/>
            <person name="Matsuura S."/>
            <person name="Kawai J."/>
            <person name="Okazaki Y."/>
            <person name="Muramatsu M."/>
            <person name="Inoue Y."/>
            <person name="Kira A."/>
            <person name="Hayashizaki Y."/>
        </authorList>
    </citation>
    <scope>NUCLEOTIDE SEQUENCE</scope>
    <source>
        <strain evidence="2">C57BL/6J</strain>
        <tissue evidence="2">Testis</tissue>
    </source>
</reference>
<evidence type="ECO:0000313" key="2">
    <source>
        <dbReference type="EMBL" id="BAB31868.1"/>
    </source>
</evidence>
<reference evidence="2" key="2">
    <citation type="journal article" date="2000" name="Genome Res.">
        <title>Normalization and subtraction of cap-trapper-selected cDNAs to prepare full-length cDNA libraries for rapid discovery of new genes.</title>
        <authorList>
            <person name="Carninci P."/>
            <person name="Shibata Y."/>
            <person name="Hayatsu N."/>
            <person name="Sugahara Y."/>
            <person name="Shibata K."/>
            <person name="Itoh M."/>
            <person name="Konno H."/>
            <person name="Okazaki Y."/>
            <person name="Muramatsu M."/>
            <person name="Hayashizaki Y."/>
        </authorList>
    </citation>
    <scope>NUCLEOTIDE SEQUENCE</scope>
    <source>
        <strain evidence="2">C57BL/6J</strain>
        <tissue evidence="2">Testis</tissue>
    </source>
</reference>
<reference evidence="2" key="5">
    <citation type="journal article" date="2001" name="Nature">
        <title>Functional annotation of a full-length mouse cDNA collection.</title>
        <authorList>
            <consortium name="The RIKEN Genome Exploration Research Group Phase II Team and the FANTOM Consortium"/>
        </authorList>
    </citation>
    <scope>NUCLEOTIDE SEQUENCE</scope>
    <source>
        <strain evidence="2">C57BL/6J</strain>
        <tissue evidence="2">Testis</tissue>
    </source>
</reference>
<dbReference type="EMBL" id="AK019824">
    <property type="protein sequence ID" value="BAB31868.1"/>
    <property type="molecule type" value="mRNA"/>
</dbReference>
<reference evidence="2" key="7">
    <citation type="journal article" date="2005" name="Science">
        <title>The Transcriptional Landscape of the Mammalian Genome.</title>
        <authorList>
            <consortium name="The FANTOM Consortium"/>
            <consortium name="Riken Genome Exploration Research Group and Genome Science Group (Genome Network Project Core Group)"/>
        </authorList>
    </citation>
    <scope>NUCLEOTIDE SEQUENCE</scope>
    <source>
        <strain evidence="2">C57BL/6J</strain>
        <tissue evidence="2">Testis</tissue>
    </source>
</reference>
<reference evidence="2" key="6">
    <citation type="journal article" date="2002" name="Nature">
        <title>Analysis of the mouse transcriptome based on functional annotation of 60,770 full-length cDNAs.</title>
        <authorList>
            <consortium name="The FANTOM Consortium and the RIKEN Genome Exploration Research Group Phase I and II Team"/>
        </authorList>
    </citation>
    <scope>NUCLEOTIDE SEQUENCE</scope>
    <source>
        <strain evidence="2">C57BL/6J</strain>
        <tissue evidence="2">Testis</tissue>
    </source>
</reference>
<sequence length="142" mass="16023">MGWNEQLGPQHYLFFLQVRRISRLMTRGRKVLQSSSPSKKCWHRQCPQRPRAGAWPGGRDKRTSAKKIASGVSAITQGGTSVQRVCLPHNYFAGQTNESRGLPRTGDNTCEWYCTQHGAPSPPPKDEAQARSKHLFSYISFH</sequence>